<evidence type="ECO:0000313" key="3">
    <source>
        <dbReference type="Proteomes" id="UP000282636"/>
    </source>
</evidence>
<keyword evidence="1" id="KW-0812">Transmembrane</keyword>
<protein>
    <submittedName>
        <fullName evidence="2">Uncharacterized protein</fullName>
    </submittedName>
</protein>
<keyword evidence="1" id="KW-0472">Membrane</keyword>
<evidence type="ECO:0000313" key="2">
    <source>
        <dbReference type="EMBL" id="RMT65592.1"/>
    </source>
</evidence>
<accession>A0A3M5N0S5</accession>
<dbReference type="EMBL" id="RBTL01000205">
    <property type="protein sequence ID" value="RMT65592.1"/>
    <property type="molecule type" value="Genomic_DNA"/>
</dbReference>
<gene>
    <name evidence="2" type="ORF">ALP44_102827</name>
</gene>
<dbReference type="AlphaFoldDB" id="A0A3M5N0S5"/>
<comment type="caution">
    <text evidence="2">The sequence shown here is derived from an EMBL/GenBank/DDBJ whole genome shotgun (WGS) entry which is preliminary data.</text>
</comment>
<keyword evidence="1" id="KW-1133">Transmembrane helix</keyword>
<dbReference type="RefSeq" id="WP_176541643.1">
    <property type="nucleotide sequence ID" value="NZ_BQUM01000046.1"/>
</dbReference>
<evidence type="ECO:0000256" key="1">
    <source>
        <dbReference type="SAM" id="Phobius"/>
    </source>
</evidence>
<dbReference type="Proteomes" id="UP000282636">
    <property type="component" value="Unassembled WGS sequence"/>
</dbReference>
<sequence>MKYAIAANVLVLLSICFFEYGQQFVSQLSTQIGAAGLVAAFLSLTATAITD</sequence>
<name>A0A3M5N0S5_PSESX</name>
<proteinExistence type="predicted"/>
<reference evidence="2 3" key="1">
    <citation type="submission" date="2018-08" db="EMBL/GenBank/DDBJ databases">
        <title>Recombination of ecologically and evolutionarily significant loci maintains genetic cohesion in the Pseudomonas syringae species complex.</title>
        <authorList>
            <person name="Dillon M."/>
            <person name="Thakur S."/>
            <person name="Almeida R.N.D."/>
            <person name="Weir B.S."/>
            <person name="Guttman D.S."/>
        </authorList>
    </citation>
    <scope>NUCLEOTIDE SEQUENCE [LARGE SCALE GENOMIC DNA]</scope>
    <source>
        <strain evidence="2 3">ICMP 3934</strain>
    </source>
</reference>
<feature type="transmembrane region" description="Helical" evidence="1">
    <location>
        <begin position="31"/>
        <end position="49"/>
    </location>
</feature>
<organism evidence="2 3">
    <name type="scientific">Pseudomonas syringae pv. theae</name>
    <dbReference type="NCBI Taxonomy" id="103985"/>
    <lineage>
        <taxon>Bacteria</taxon>
        <taxon>Pseudomonadati</taxon>
        <taxon>Pseudomonadota</taxon>
        <taxon>Gammaproteobacteria</taxon>
        <taxon>Pseudomonadales</taxon>
        <taxon>Pseudomonadaceae</taxon>
        <taxon>Pseudomonas</taxon>
        <taxon>Pseudomonas syringae</taxon>
    </lineage>
</organism>